<name>A0ABD3HZM6_9MARC</name>
<gene>
    <name evidence="1" type="ORF">R1sor_009835</name>
</gene>
<protein>
    <submittedName>
        <fullName evidence="1">Uncharacterized protein</fullName>
    </submittedName>
</protein>
<dbReference type="AlphaFoldDB" id="A0ABD3HZM6"/>
<reference evidence="1 2" key="1">
    <citation type="submission" date="2024-09" db="EMBL/GenBank/DDBJ databases">
        <title>Chromosome-scale assembly of Riccia sorocarpa.</title>
        <authorList>
            <person name="Paukszto L."/>
        </authorList>
    </citation>
    <scope>NUCLEOTIDE SEQUENCE [LARGE SCALE GENOMIC DNA]</scope>
    <source>
        <strain evidence="1">LP-2024</strain>
        <tissue evidence="1">Aerial parts of the thallus</tissue>
    </source>
</reference>
<sequence length="108" mass="12126">MGVLALEKGRLSLTATYTRSAPNHYQQSSCPQDRKVEFNETEETAEVEETDLLAEDEYAEILVVNLERREESGSDVDRVQEALLNAVFAMGSKPEEKNDSNAALQEYI</sequence>
<comment type="caution">
    <text evidence="1">The sequence shown here is derived from an EMBL/GenBank/DDBJ whole genome shotgun (WGS) entry which is preliminary data.</text>
</comment>
<dbReference type="EMBL" id="JBJQOH010000002">
    <property type="protein sequence ID" value="KAL3695759.1"/>
    <property type="molecule type" value="Genomic_DNA"/>
</dbReference>
<keyword evidence="2" id="KW-1185">Reference proteome</keyword>
<organism evidence="1 2">
    <name type="scientific">Riccia sorocarpa</name>
    <dbReference type="NCBI Taxonomy" id="122646"/>
    <lineage>
        <taxon>Eukaryota</taxon>
        <taxon>Viridiplantae</taxon>
        <taxon>Streptophyta</taxon>
        <taxon>Embryophyta</taxon>
        <taxon>Marchantiophyta</taxon>
        <taxon>Marchantiopsida</taxon>
        <taxon>Marchantiidae</taxon>
        <taxon>Marchantiales</taxon>
        <taxon>Ricciaceae</taxon>
        <taxon>Riccia</taxon>
    </lineage>
</organism>
<dbReference type="Proteomes" id="UP001633002">
    <property type="component" value="Unassembled WGS sequence"/>
</dbReference>
<accession>A0ABD3HZM6</accession>
<evidence type="ECO:0000313" key="2">
    <source>
        <dbReference type="Proteomes" id="UP001633002"/>
    </source>
</evidence>
<evidence type="ECO:0000313" key="1">
    <source>
        <dbReference type="EMBL" id="KAL3695759.1"/>
    </source>
</evidence>
<proteinExistence type="predicted"/>